<dbReference type="InterPro" id="IPR041498">
    <property type="entry name" value="Big_6"/>
</dbReference>
<feature type="compositionally biased region" description="Basic and acidic residues" evidence="5">
    <location>
        <begin position="789"/>
        <end position="802"/>
    </location>
</feature>
<feature type="compositionally biased region" description="Basic and acidic residues" evidence="5">
    <location>
        <begin position="483"/>
        <end position="493"/>
    </location>
</feature>
<feature type="compositionally biased region" description="Basic and acidic residues" evidence="5">
    <location>
        <begin position="1353"/>
        <end position="1363"/>
    </location>
</feature>
<feature type="compositionally biased region" description="Basic and acidic residues" evidence="5">
    <location>
        <begin position="730"/>
        <end position="754"/>
    </location>
</feature>
<feature type="region of interest" description="Disordered" evidence="5">
    <location>
        <begin position="302"/>
        <end position="1822"/>
    </location>
</feature>
<reference evidence="8" key="2">
    <citation type="submission" date="2022-08" db="EMBL/GenBank/DDBJ databases">
        <authorList>
            <person name="Poehlein A."/>
            <person name="Guzman J."/>
            <person name="Daniel R."/>
            <person name="Vilcinskas A."/>
        </authorList>
    </citation>
    <scope>NUCLEOTIDE SEQUENCE</scope>
    <source>
        <strain evidence="8">G314FT</strain>
    </source>
</reference>
<dbReference type="NCBIfam" id="TIGR01167">
    <property type="entry name" value="LPXTG_anchor"/>
    <property type="match status" value="1"/>
</dbReference>
<evidence type="ECO:0000256" key="1">
    <source>
        <dbReference type="ARBA" id="ARBA00022512"/>
    </source>
</evidence>
<dbReference type="InterPro" id="IPR019931">
    <property type="entry name" value="LPXTG_anchor"/>
</dbReference>
<keyword evidence="9" id="KW-1185">Reference proteome</keyword>
<organism evidence="8 9">
    <name type="scientific">Vagococcus luciliae</name>
    <dbReference type="NCBI Taxonomy" id="2920380"/>
    <lineage>
        <taxon>Bacteria</taxon>
        <taxon>Bacillati</taxon>
        <taxon>Bacillota</taxon>
        <taxon>Bacilli</taxon>
        <taxon>Lactobacillales</taxon>
        <taxon>Enterococcaceae</taxon>
        <taxon>Vagococcus</taxon>
    </lineage>
</organism>
<feature type="compositionally biased region" description="Basic and acidic residues" evidence="5">
    <location>
        <begin position="1426"/>
        <end position="1450"/>
    </location>
</feature>
<dbReference type="InterPro" id="IPR013783">
    <property type="entry name" value="Ig-like_fold"/>
</dbReference>
<feature type="compositionally biased region" description="Basic and acidic residues" evidence="5">
    <location>
        <begin position="1527"/>
        <end position="1537"/>
    </location>
</feature>
<evidence type="ECO:0000256" key="3">
    <source>
        <dbReference type="ARBA" id="ARBA00022729"/>
    </source>
</evidence>
<gene>
    <name evidence="8" type="ORF">G314FT_09670</name>
</gene>
<dbReference type="PROSITE" id="PS50847">
    <property type="entry name" value="GRAM_POS_ANCHORING"/>
    <property type="match status" value="1"/>
</dbReference>
<keyword evidence="2" id="KW-0964">Secreted</keyword>
<keyword evidence="4" id="KW-0572">Peptidoglycan-anchor</keyword>
<accession>A0ABY5NZH7</accession>
<evidence type="ECO:0000256" key="6">
    <source>
        <dbReference type="SAM" id="Phobius"/>
    </source>
</evidence>
<feature type="compositionally biased region" description="Basic and acidic residues" evidence="5">
    <location>
        <begin position="1092"/>
        <end position="1102"/>
    </location>
</feature>
<feature type="compositionally biased region" description="Basic and acidic residues" evidence="5">
    <location>
        <begin position="1266"/>
        <end position="1276"/>
    </location>
</feature>
<evidence type="ECO:0000256" key="2">
    <source>
        <dbReference type="ARBA" id="ARBA00022525"/>
    </source>
</evidence>
<reference evidence="8" key="1">
    <citation type="submission" date="2022-08" db="EMBL/GenBank/DDBJ databases">
        <title>Genome sequence of Vagococcus luciliae DSM 112651.</title>
        <authorList>
            <person name="Juan G."/>
            <person name="Anja P."/>
            <person name="Rolf D."/>
            <person name="Kampfer P."/>
            <person name="Vilcinskas A."/>
        </authorList>
    </citation>
    <scope>NUCLEOTIDE SEQUENCE</scope>
    <source>
        <strain evidence="8">G314FT</strain>
    </source>
</reference>
<keyword evidence="1" id="KW-0134">Cell wall</keyword>
<feature type="transmembrane region" description="Helical" evidence="6">
    <location>
        <begin position="1923"/>
        <end position="1940"/>
    </location>
</feature>
<keyword evidence="6" id="KW-0812">Transmembrane</keyword>
<name>A0ABY5NZH7_9ENTE</name>
<dbReference type="Pfam" id="PF00746">
    <property type="entry name" value="Gram_pos_anchor"/>
    <property type="match status" value="1"/>
</dbReference>
<feature type="compositionally biased region" description="Basic and acidic residues" evidence="5">
    <location>
        <begin position="1701"/>
        <end position="1711"/>
    </location>
</feature>
<feature type="compositionally biased region" description="Basic and acidic residues" evidence="5">
    <location>
        <begin position="643"/>
        <end position="667"/>
    </location>
</feature>
<dbReference type="Proteomes" id="UP001058273">
    <property type="component" value="Chromosome"/>
</dbReference>
<evidence type="ECO:0000256" key="5">
    <source>
        <dbReference type="SAM" id="MobiDB-lite"/>
    </source>
</evidence>
<sequence>MEVECEPQSFEDVKSVSLNTNKNAGVSVLPNTDFETLENWIHRNRNGSGPYSDVRKFKEADQDGFYRGIDEKNKEMNVGYRPNKDGSISIKHYNTSNIYTYSLMSLSSPLVEGNRYKMIFSTNYPTSNKNVKVKFRIAEESKVLDTKYGGFKIKVDGKGVSYTDDWITPKNGLHELEFTSKTNESVYIEIRTNAASSGTIDFSNISFVDITPPGNPILNPIEVNDTKITGKVSQSDMEQGGRTVLAGDIVNILKIESDGTETLLGTTTVNENSEWSYSLENPAKSNQVYKVYITNPNSKIDSESVTKQVPFSADSHKPELNQPTEGDESITGKGQPGDKIVITDKDGNVIGEGNVGEDGKFEITPTRPLVPGETITATPNTDGKEGTPSDTTVAEKPFDKDSHKPELNQPTEGDQVVTGTGTPGDDIKLTDKDGNVIGEGNVGEDGKFEITPTRPLVPGETITATPNTDGKEGTPSDTTVAEKPFDQDAHKSEVNQPTEGDESITGKGQPGDKIVITDKDGNVIGEGEVGEDGNFNIKPERPLVPGETITATPNTDGKEGTPSDTTVAEKPFDQDAHKPEVNQPTEGDESITGKGQPGDKIVITDKDGNVIGEGEVGEDGNFNIKPERPLVPGETITATPSTDGKEGTPSDTRVAEKPFDQDAHKPEINQPTEGDESITGKGQPGDKIVITDKDGNVIGEGEVGEDGKFEITPTRPLVPNEVITATPSTDGKEGTPSDTRVAEKPFDQDAHKPEVNQPTEGDESITGKGQPGDKIVITDKDGNVIGEGTVDKDGNFNIKPERPLVPNEVITATPSTDGKEGTPSDTRVAEKPFDQDAHKPEVNQPTEGDESITGKGQPGDKIVITDKDGNVIGEGEVGEDGNFNIKPERPLVPNEVITATPSTDGKEGTPSDTRVAEKPFDQDAHKPEVNQPTEGDESITGKGQPGDKIVITDKDGNVIGEGEVGEDGNFNIKPERPLVPNEVITATPSTDGKEGTPSDTTVAEKPFDQDAHKPEVNQPTEGDESITGKGQPGDKIVITDKDGNVIGEGEVGEDGNFNIKPERPLVPNEVITATPSTDGKEGTPSDTTVAEKPFDQDAHKPEVNQPTEGDESITGKGQPGDKIVITDKDGNVIGEGEVGEDGNFNIKPERPLVPNEVITATPSTDGKEGTPSDTTVAEKPFDQDAHKPEVNQPTEGDESITGKGQPGDKIVITDKDGNVIGEGEVGEDGNFNIKPERPLVPNEVITATPSTDGKEGTPSDTTVAEKPFDQDAHKPEVNQPTEGDESITGKGQPGDKIVITDKDGNVIGEGEVGEDGNFNIKPERPLVPNEVITATPSTDGKEGTPSDTTVAEKPFDQDAHKPEVNQPTEGDESITGKGQPGDKIVITDKDGNVIGEGEVGEDGKFEITPTRPLVPNEVITATPSTDGKEGTPSDTRVAEKPFDQDAHKPEVNQPTEGDESITGKGQPGDKIVITDKDGNVIGEGEVGEDGNFNIKPERPLVPNEVITATPSTDGKEGTPSDTTVAEKPFDQDAHKPEVNQPTEGDESITGKGQPGDKIVITDKDGNVIGEGEVGEDGNFNIKPERPLVPNEVITATPSTDGKEGTLSDTTVAEKPFDQDAHKPEVNQPTEGDESITGKGQPGDKIVITDKDGNVIGEGEVGEDGKFEITPTRPLVPNEVITATPSTDGKEGTPSDTTVAEKPFDQDAHKPEVNQPTEGDESITGKGQPGDKIVITDKDGNVIGEGEVGEDGKFEITPTRPLVPNEVITATPSTDGKEGTPSDTRVAEKPFDQDAHKPEVNQPTEGDESITGKGQPGDKIVITDKDGNVIGEGKVGEDGKFEITPTRPLVPGELLIVTPYTNGKGGTSTSTVVKKFDKVTPTQRGNGNSNINKDTFIRKDIIPSIKNTSKKQTLPQTGSGTSSGLMSLGTILSSLSGLFIFRRNRK</sequence>
<dbReference type="EMBL" id="CP102451">
    <property type="protein sequence ID" value="UUV98813.1"/>
    <property type="molecule type" value="Genomic_DNA"/>
</dbReference>
<evidence type="ECO:0000313" key="9">
    <source>
        <dbReference type="Proteomes" id="UP001058273"/>
    </source>
</evidence>
<dbReference type="Pfam" id="PF17936">
    <property type="entry name" value="Big_6"/>
    <property type="match status" value="18"/>
</dbReference>
<evidence type="ECO:0000313" key="8">
    <source>
        <dbReference type="EMBL" id="UUV98813.1"/>
    </source>
</evidence>
<feature type="compositionally biased region" description="Polar residues" evidence="5">
    <location>
        <begin position="408"/>
        <end position="420"/>
    </location>
</feature>
<feature type="compositionally biased region" description="Basic and acidic residues" evidence="5">
    <location>
        <begin position="570"/>
        <end position="580"/>
    </location>
</feature>
<feature type="domain" description="Gram-positive cocci surface proteins LPxTG" evidence="7">
    <location>
        <begin position="1913"/>
        <end position="1945"/>
    </location>
</feature>
<feature type="compositionally biased region" description="Basic and acidic residues" evidence="5">
    <location>
        <begin position="425"/>
        <end position="434"/>
    </location>
</feature>
<feature type="compositionally biased region" description="Basic and acidic residues" evidence="5">
    <location>
        <begin position="904"/>
        <end position="928"/>
    </location>
</feature>
<feature type="compositionally biased region" description="Basic and acidic residues" evidence="5">
    <location>
        <begin position="1614"/>
        <end position="1624"/>
    </location>
</feature>
<dbReference type="Gene3D" id="2.60.40.10">
    <property type="entry name" value="Immunoglobulins"/>
    <property type="match status" value="18"/>
</dbReference>
<keyword evidence="6" id="KW-0472">Membrane</keyword>
<keyword evidence="6" id="KW-1133">Transmembrane helix</keyword>
<feature type="compositionally biased region" description="Basic and acidic residues" evidence="5">
    <location>
        <begin position="396"/>
        <end position="406"/>
    </location>
</feature>
<feature type="compositionally biased region" description="Basic and acidic residues" evidence="5">
    <location>
        <begin position="1179"/>
        <end position="1189"/>
    </location>
</feature>
<protein>
    <recommendedName>
        <fullName evidence="7">Gram-positive cocci surface proteins LPxTG domain-containing protein</fullName>
    </recommendedName>
</protein>
<keyword evidence="3" id="KW-0732">Signal</keyword>
<evidence type="ECO:0000256" key="4">
    <source>
        <dbReference type="ARBA" id="ARBA00023088"/>
    </source>
</evidence>
<feature type="compositionally biased region" description="Basic and acidic residues" evidence="5">
    <location>
        <begin position="1774"/>
        <end position="1798"/>
    </location>
</feature>
<proteinExistence type="predicted"/>
<evidence type="ECO:0000259" key="7">
    <source>
        <dbReference type="PROSITE" id="PS50847"/>
    </source>
</evidence>
<feature type="compositionally biased region" description="Basic and acidic residues" evidence="5">
    <location>
        <begin position="1005"/>
        <end position="1015"/>
    </location>
</feature>
<feature type="compositionally biased region" description="Basic and acidic residues" evidence="5">
    <location>
        <begin position="817"/>
        <end position="841"/>
    </location>
</feature>